<evidence type="ECO:0000256" key="1">
    <source>
        <dbReference type="ARBA" id="ARBA00022490"/>
    </source>
</evidence>
<keyword evidence="8 11" id="KW-0067">ATP-binding</keyword>
<dbReference type="Gene3D" id="1.20.1270.170">
    <property type="match status" value="1"/>
</dbReference>
<evidence type="ECO:0000256" key="9">
    <source>
        <dbReference type="ARBA" id="ARBA00022842"/>
    </source>
</evidence>
<accession>A0A2A4MK39</accession>
<keyword evidence="3 11" id="KW-0597">Phosphoprotein</keyword>
<comment type="similarity">
    <text evidence="11">Belongs to the SrkA/RdoA protein kinase family.</text>
</comment>
<dbReference type="GO" id="GO:0004674">
    <property type="term" value="F:protein serine/threonine kinase activity"/>
    <property type="evidence" value="ECO:0007669"/>
    <property type="project" value="UniProtKB-UniRule"/>
</dbReference>
<dbReference type="InterPro" id="IPR032882">
    <property type="entry name" value="SrkA/RdoA"/>
</dbReference>
<keyword evidence="1 11" id="KW-0963">Cytoplasm</keyword>
<comment type="caution">
    <text evidence="13">The sequence shown here is derived from an EMBL/GenBank/DDBJ whole genome shotgun (WGS) entry which is preliminary data.</text>
</comment>
<dbReference type="EC" id="2.7.11.1" evidence="11"/>
<dbReference type="EMBL" id="NVQR01000097">
    <property type="protein sequence ID" value="PCH60208.1"/>
    <property type="molecule type" value="Genomic_DNA"/>
</dbReference>
<evidence type="ECO:0000256" key="8">
    <source>
        <dbReference type="ARBA" id="ARBA00022840"/>
    </source>
</evidence>
<dbReference type="GO" id="GO:0106310">
    <property type="term" value="F:protein serine kinase activity"/>
    <property type="evidence" value="ECO:0007669"/>
    <property type="project" value="RHEA"/>
</dbReference>
<feature type="domain" description="Aminoglycoside phosphotransferase" evidence="12">
    <location>
        <begin position="42"/>
        <end position="262"/>
    </location>
</feature>
<dbReference type="Gene3D" id="1.10.510.10">
    <property type="entry name" value="Transferase(Phosphotransferase) domain 1"/>
    <property type="match status" value="1"/>
</dbReference>
<name>A0A2A4MK39_9GAMM</name>
<feature type="binding site" evidence="11">
    <location>
        <position position="226"/>
    </location>
    <ligand>
        <name>Mg(2+)</name>
        <dbReference type="ChEBI" id="CHEBI:18420"/>
    </ligand>
</feature>
<keyword evidence="10 11" id="KW-0346">Stress response</keyword>
<dbReference type="GO" id="GO:0005524">
    <property type="term" value="F:ATP binding"/>
    <property type="evidence" value="ECO:0007669"/>
    <property type="project" value="UniProtKB-UniRule"/>
</dbReference>
<evidence type="ECO:0000259" key="12">
    <source>
        <dbReference type="Pfam" id="PF01636"/>
    </source>
</evidence>
<evidence type="ECO:0000313" key="13">
    <source>
        <dbReference type="EMBL" id="PCH60208.1"/>
    </source>
</evidence>
<protein>
    <recommendedName>
        <fullName evidence="11">Stress response kinase A</fullName>
        <ecNumber evidence="11">2.7.11.1</ecNumber>
    </recommendedName>
    <alternativeName>
        <fullName evidence="11">Serine/threonine-protein kinase SrkA</fullName>
    </alternativeName>
</protein>
<evidence type="ECO:0000313" key="14">
    <source>
        <dbReference type="Proteomes" id="UP000218172"/>
    </source>
</evidence>
<evidence type="ECO:0000256" key="11">
    <source>
        <dbReference type="HAMAP-Rule" id="MF_01497"/>
    </source>
</evidence>
<comment type="function">
    <text evidence="11">A protein kinase that phosphorylates Ser and Thr residues. Probably acts to suppress the effects of stress linked to accumulation of reactive oxygen species. Probably involved in the extracytoplasmic stress response.</text>
</comment>
<dbReference type="GO" id="GO:0000287">
    <property type="term" value="F:magnesium ion binding"/>
    <property type="evidence" value="ECO:0007669"/>
    <property type="project" value="UniProtKB-UniRule"/>
</dbReference>
<sequence length="334" mass="39005">MQSPQLDLNSDHPYEALSPSKVLDAVESLDLRVDNRQFALNSYENRVYQIGLENSPNIIVKFYRPQRWSEQQILEEHQYCQELVDLEIPVVAPLSFNGKTLHNFEGFQFAVFPQCLGKPPELDDLDNLLIMGRFIGRVHLVGATKPFLHRRKLSIQTLGIDSRNFLLENDFIPKDLLPAYESLSQDLMTKISAIFKSHGELKQLRIHGDCHPGNILWRDEIPHFVDFDDTVTGPAIQDLWMLLSGDRNQRQAQLLEIVEGYNEFYDFPVSELVLIESLRTLRLIHYSAWLAKRWNDPAFPMSFPWFNTERYWAEHILELREQMAELDEPVLRIM</sequence>
<keyword evidence="2 11" id="KW-0723">Serine/threonine-protein kinase</keyword>
<dbReference type="InterPro" id="IPR011009">
    <property type="entry name" value="Kinase-like_dom_sf"/>
</dbReference>
<comment type="catalytic activity">
    <reaction evidence="11">
        <text>L-threonyl-[protein] + ATP = O-phospho-L-threonyl-[protein] + ADP + H(+)</text>
        <dbReference type="Rhea" id="RHEA:46608"/>
        <dbReference type="Rhea" id="RHEA-COMP:11060"/>
        <dbReference type="Rhea" id="RHEA-COMP:11605"/>
        <dbReference type="ChEBI" id="CHEBI:15378"/>
        <dbReference type="ChEBI" id="CHEBI:30013"/>
        <dbReference type="ChEBI" id="CHEBI:30616"/>
        <dbReference type="ChEBI" id="CHEBI:61977"/>
        <dbReference type="ChEBI" id="CHEBI:456216"/>
        <dbReference type="EC" id="2.7.11.1"/>
    </reaction>
</comment>
<organism evidence="13 14">
    <name type="scientific">SAR86 cluster bacterium</name>
    <dbReference type="NCBI Taxonomy" id="2030880"/>
    <lineage>
        <taxon>Bacteria</taxon>
        <taxon>Pseudomonadati</taxon>
        <taxon>Pseudomonadota</taxon>
        <taxon>Gammaproteobacteria</taxon>
        <taxon>SAR86 cluster</taxon>
    </lineage>
</organism>
<evidence type="ECO:0000256" key="5">
    <source>
        <dbReference type="ARBA" id="ARBA00022723"/>
    </source>
</evidence>
<dbReference type="SUPFAM" id="SSF56112">
    <property type="entry name" value="Protein kinase-like (PK-like)"/>
    <property type="match status" value="1"/>
</dbReference>
<keyword evidence="5 11" id="KW-0479">Metal-binding</keyword>
<comment type="subunit">
    <text evidence="11">Monomer.</text>
</comment>
<dbReference type="GO" id="GO:0005737">
    <property type="term" value="C:cytoplasm"/>
    <property type="evidence" value="ECO:0007669"/>
    <property type="project" value="UniProtKB-SubCell"/>
</dbReference>
<dbReference type="HAMAP" id="MF_01497">
    <property type="entry name" value="SrkA_kinase"/>
    <property type="match status" value="1"/>
</dbReference>
<evidence type="ECO:0000256" key="7">
    <source>
        <dbReference type="ARBA" id="ARBA00022777"/>
    </source>
</evidence>
<evidence type="ECO:0000256" key="2">
    <source>
        <dbReference type="ARBA" id="ARBA00022527"/>
    </source>
</evidence>
<feature type="binding site" evidence="11">
    <location>
        <position position="214"/>
    </location>
    <ligand>
        <name>Mg(2+)</name>
        <dbReference type="ChEBI" id="CHEBI:18420"/>
    </ligand>
</feature>
<dbReference type="PANTHER" id="PTHR39573">
    <property type="entry name" value="STRESS RESPONSE KINASE A"/>
    <property type="match status" value="1"/>
</dbReference>
<dbReference type="Pfam" id="PF01636">
    <property type="entry name" value="APH"/>
    <property type="match status" value="1"/>
</dbReference>
<evidence type="ECO:0000256" key="10">
    <source>
        <dbReference type="ARBA" id="ARBA00023016"/>
    </source>
</evidence>
<dbReference type="PANTHER" id="PTHR39573:SF1">
    <property type="entry name" value="STRESS RESPONSE KINASE A"/>
    <property type="match status" value="1"/>
</dbReference>
<evidence type="ECO:0000256" key="6">
    <source>
        <dbReference type="ARBA" id="ARBA00022741"/>
    </source>
</evidence>
<dbReference type="InterPro" id="IPR002575">
    <property type="entry name" value="Aminoglycoside_PTrfase"/>
</dbReference>
<reference evidence="14" key="1">
    <citation type="submission" date="2017-08" db="EMBL/GenBank/DDBJ databases">
        <title>A dynamic microbial community with high functional redundancy inhabits the cold, oxic subseafloor aquifer.</title>
        <authorList>
            <person name="Tully B.J."/>
            <person name="Wheat C.G."/>
            <person name="Glazer B.T."/>
            <person name="Huber J.A."/>
        </authorList>
    </citation>
    <scope>NUCLEOTIDE SEQUENCE [LARGE SCALE GENOMIC DNA]</scope>
</reference>
<evidence type="ECO:0000256" key="3">
    <source>
        <dbReference type="ARBA" id="ARBA00022553"/>
    </source>
</evidence>
<proteinExistence type="inferred from homology"/>
<dbReference type="Gene3D" id="3.30.200.70">
    <property type="match status" value="1"/>
</dbReference>
<dbReference type="Proteomes" id="UP000218172">
    <property type="component" value="Unassembled WGS sequence"/>
</dbReference>
<keyword evidence="7 11" id="KW-0418">Kinase</keyword>
<dbReference type="NCBIfam" id="NF008738">
    <property type="entry name" value="PRK11768.1"/>
    <property type="match status" value="1"/>
</dbReference>
<feature type="active site" description="Proton acceptor" evidence="11">
    <location>
        <position position="209"/>
    </location>
</feature>
<keyword evidence="6 11" id="KW-0547">Nucleotide-binding</keyword>
<gene>
    <name evidence="11" type="primary">srkA</name>
    <name evidence="13" type="ORF">COC19_06210</name>
</gene>
<keyword evidence="4 11" id="KW-0808">Transferase</keyword>
<dbReference type="AlphaFoldDB" id="A0A2A4MK39"/>
<comment type="cofactor">
    <cofactor evidence="11">
        <name>Mg(2+)</name>
        <dbReference type="ChEBI" id="CHEBI:18420"/>
    </cofactor>
</comment>
<comment type="subcellular location">
    <subcellularLocation>
        <location evidence="11">Cytoplasm</location>
    </subcellularLocation>
</comment>
<feature type="site" description="ATP" evidence="11">
    <location>
        <position position="42"/>
    </location>
</feature>
<keyword evidence="9 11" id="KW-0460">Magnesium</keyword>
<evidence type="ECO:0000256" key="4">
    <source>
        <dbReference type="ARBA" id="ARBA00022679"/>
    </source>
</evidence>
<feature type="active site" evidence="11">
    <location>
        <position position="226"/>
    </location>
</feature>
<comment type="catalytic activity">
    <reaction evidence="11">
        <text>L-seryl-[protein] + ATP = O-phospho-L-seryl-[protein] + ADP + H(+)</text>
        <dbReference type="Rhea" id="RHEA:17989"/>
        <dbReference type="Rhea" id="RHEA-COMP:9863"/>
        <dbReference type="Rhea" id="RHEA-COMP:11604"/>
        <dbReference type="ChEBI" id="CHEBI:15378"/>
        <dbReference type="ChEBI" id="CHEBI:29999"/>
        <dbReference type="ChEBI" id="CHEBI:30616"/>
        <dbReference type="ChEBI" id="CHEBI:83421"/>
        <dbReference type="ChEBI" id="CHEBI:456216"/>
        <dbReference type="EC" id="2.7.11.1"/>
    </reaction>
</comment>